<dbReference type="AlphaFoldDB" id="A0A4P9XJT4"/>
<name>A0A4P9XJT4_9FUNG</name>
<evidence type="ECO:0000313" key="2">
    <source>
        <dbReference type="EMBL" id="RKP05641.1"/>
    </source>
</evidence>
<feature type="signal peptide" evidence="1">
    <location>
        <begin position="1"/>
        <end position="27"/>
    </location>
</feature>
<organism evidence="2 3">
    <name type="scientific">Thamnocephalis sphaerospora</name>
    <dbReference type="NCBI Taxonomy" id="78915"/>
    <lineage>
        <taxon>Eukaryota</taxon>
        <taxon>Fungi</taxon>
        <taxon>Fungi incertae sedis</taxon>
        <taxon>Zoopagomycota</taxon>
        <taxon>Zoopagomycotina</taxon>
        <taxon>Zoopagomycetes</taxon>
        <taxon>Zoopagales</taxon>
        <taxon>Sigmoideomycetaceae</taxon>
        <taxon>Thamnocephalis</taxon>
    </lineage>
</organism>
<evidence type="ECO:0000256" key="1">
    <source>
        <dbReference type="SAM" id="SignalP"/>
    </source>
</evidence>
<dbReference type="EMBL" id="KZ993071">
    <property type="protein sequence ID" value="RKP05641.1"/>
    <property type="molecule type" value="Genomic_DNA"/>
</dbReference>
<evidence type="ECO:0000313" key="3">
    <source>
        <dbReference type="Proteomes" id="UP000271241"/>
    </source>
</evidence>
<accession>A0A4P9XJT4</accession>
<gene>
    <name evidence="2" type="ORF">THASP1DRAFT_25894</name>
</gene>
<keyword evidence="1" id="KW-0732">Signal</keyword>
<reference evidence="3" key="1">
    <citation type="journal article" date="2018" name="Nat. Microbiol.">
        <title>Leveraging single-cell genomics to expand the fungal tree of life.</title>
        <authorList>
            <person name="Ahrendt S.R."/>
            <person name="Quandt C.A."/>
            <person name="Ciobanu D."/>
            <person name="Clum A."/>
            <person name="Salamov A."/>
            <person name="Andreopoulos B."/>
            <person name="Cheng J.F."/>
            <person name="Woyke T."/>
            <person name="Pelin A."/>
            <person name="Henrissat B."/>
            <person name="Reynolds N.K."/>
            <person name="Benny G.L."/>
            <person name="Smith M.E."/>
            <person name="James T.Y."/>
            <person name="Grigoriev I.V."/>
        </authorList>
    </citation>
    <scope>NUCLEOTIDE SEQUENCE [LARGE SCALE GENOMIC DNA]</scope>
    <source>
        <strain evidence="3">RSA 1356</strain>
    </source>
</reference>
<dbReference type="Proteomes" id="UP000271241">
    <property type="component" value="Unassembled WGS sequence"/>
</dbReference>
<keyword evidence="3" id="KW-1185">Reference proteome</keyword>
<proteinExistence type="predicted"/>
<feature type="chain" id="PRO_5020722660" evidence="1">
    <location>
        <begin position="28"/>
        <end position="143"/>
    </location>
</feature>
<protein>
    <submittedName>
        <fullName evidence="2">Uncharacterized protein</fullName>
    </submittedName>
</protein>
<sequence>MLARRLHPAAFVASLVALACVTQICHGQLGNVVNVNVPNNTPGAASNSGGNIAIGSGGDSTAPAGATATLDVGLGGKNASEPPMSTASVVVVTPTKTMLVGPTGQKSILSTDESGALPRAMGDGALTMGFTAVGLSVAMLIWL</sequence>
<dbReference type="PROSITE" id="PS51257">
    <property type="entry name" value="PROKAR_LIPOPROTEIN"/>
    <property type="match status" value="1"/>
</dbReference>